<dbReference type="Gene3D" id="3.40.50.850">
    <property type="entry name" value="Isochorismatase-like"/>
    <property type="match status" value="1"/>
</dbReference>
<dbReference type="InterPro" id="IPR036380">
    <property type="entry name" value="Isochorismatase-like_sf"/>
</dbReference>
<accession>A0A051TWB4</accession>
<comment type="caution">
    <text evidence="3">The sequence shown here is derived from an EMBL/GenBank/DDBJ whole genome shotgun (WGS) entry which is preliminary data.</text>
</comment>
<name>A0A051TWB4_9MYCO</name>
<dbReference type="Pfam" id="PF00857">
    <property type="entry name" value="Isochorismatase"/>
    <property type="match status" value="1"/>
</dbReference>
<dbReference type="InterPro" id="IPR000868">
    <property type="entry name" value="Isochorismatase-like_dom"/>
</dbReference>
<gene>
    <name evidence="3" type="ORF">K875_03879</name>
</gene>
<dbReference type="PANTHER" id="PTHR43540">
    <property type="entry name" value="PEROXYUREIDOACRYLATE/UREIDOACRYLATE AMIDOHYDROLASE-RELATED"/>
    <property type="match status" value="1"/>
</dbReference>
<evidence type="ECO:0000256" key="1">
    <source>
        <dbReference type="ARBA" id="ARBA00022801"/>
    </source>
</evidence>
<protein>
    <recommendedName>
        <fullName evidence="2">Isochorismatase-like domain-containing protein</fullName>
    </recommendedName>
</protein>
<organism evidence="3 4">
    <name type="scientific">Mycobacterium [tuberculosis] TKK-01-0051</name>
    <dbReference type="NCBI Taxonomy" id="1324261"/>
    <lineage>
        <taxon>Bacteria</taxon>
        <taxon>Bacillati</taxon>
        <taxon>Actinomycetota</taxon>
        <taxon>Actinomycetes</taxon>
        <taxon>Mycobacteriales</taxon>
        <taxon>Mycobacteriaceae</taxon>
        <taxon>Mycobacterium</taxon>
        <taxon>Mycobacterium avium complex (MAC)</taxon>
    </lineage>
</organism>
<evidence type="ECO:0000313" key="4">
    <source>
        <dbReference type="Proteomes" id="UP000025947"/>
    </source>
</evidence>
<dbReference type="HOGENOM" id="CLU_068979_6_0_11"/>
<dbReference type="AlphaFoldDB" id="A0A051TWB4"/>
<keyword evidence="1" id="KW-0378">Hydrolase</keyword>
<evidence type="ECO:0000259" key="2">
    <source>
        <dbReference type="Pfam" id="PF00857"/>
    </source>
</evidence>
<dbReference type="RefSeq" id="WP_044486340.1">
    <property type="nucleotide sequence ID" value="NZ_KK328284.1"/>
</dbReference>
<dbReference type="GO" id="GO:0016787">
    <property type="term" value="F:hydrolase activity"/>
    <property type="evidence" value="ECO:0007669"/>
    <property type="project" value="UniProtKB-KW"/>
</dbReference>
<keyword evidence="4" id="KW-1185">Reference proteome</keyword>
<dbReference type="SUPFAM" id="SSF52499">
    <property type="entry name" value="Isochorismatase-like hydrolases"/>
    <property type="match status" value="1"/>
</dbReference>
<proteinExistence type="predicted"/>
<dbReference type="EMBL" id="JLXW01000010">
    <property type="protein sequence ID" value="KBZ60928.1"/>
    <property type="molecule type" value="Genomic_DNA"/>
</dbReference>
<feature type="domain" description="Isochorismatase-like" evidence="2">
    <location>
        <begin position="15"/>
        <end position="198"/>
    </location>
</feature>
<dbReference type="PATRIC" id="fig|1324261.3.peg.3921"/>
<dbReference type="Proteomes" id="UP000025947">
    <property type="component" value="Unassembled WGS sequence"/>
</dbReference>
<reference evidence="3 4" key="1">
    <citation type="submission" date="2014-04" db="EMBL/GenBank/DDBJ databases">
        <title>The Genome Sequence of Mycobacterium tuberculosis TKK-01-0051.</title>
        <authorList>
            <consortium name="The Broad Institute Genomics Platform"/>
            <consortium name="The Broad Institute Genome Sequencing Center for Infectious Disease"/>
            <person name="Earl A.M."/>
            <person name="Cohen K."/>
            <person name="Pym A."/>
            <person name="Bishai W."/>
            <person name="Maharaj K."/>
            <person name="Desjardins C."/>
            <person name="Abeel T."/>
            <person name="Young S."/>
            <person name="Zeng Q."/>
            <person name="Gargeya S."/>
            <person name="Abouelleil A."/>
            <person name="Alvarado L."/>
            <person name="Chapman S.B."/>
            <person name="Gainer-Dewar J."/>
            <person name="Goldberg J."/>
            <person name="Griggs A."/>
            <person name="Gujja S."/>
            <person name="Hansen M."/>
            <person name="Howarth C."/>
            <person name="Imamovic A."/>
            <person name="Larimer J."/>
            <person name="Murphy C."/>
            <person name="Naylor J."/>
            <person name="Pearson M."/>
            <person name="Poon T.W."/>
            <person name="Priest M."/>
            <person name="Roberts A."/>
            <person name="Saif S."/>
            <person name="Shea T."/>
            <person name="Sykes S."/>
            <person name="Wortman J."/>
            <person name="Nusbaum C."/>
            <person name="Birren B."/>
        </authorList>
    </citation>
    <scope>NUCLEOTIDE SEQUENCE [LARGE SCALE GENOMIC DNA]</scope>
    <source>
        <strain evidence="3 4">TKK-01-0051</strain>
    </source>
</reference>
<sequence>MPQPSLRELLDPATTALVTQECQGGVIGPQAGLPLLADEARREAVPNIATLLDAARAADVTVVHCLIQRRADGRGSNTNARLFAAGNSFTADLTPGSAGASVLPELGPRDTDLVLTRTHGVGPMCGTDLDSVLRNLGVKTIVGVGVSVNVAITNFVMDAVNRGYQFVLPRDAVSGYPREYADSLIDNTLSLLATVTRSSAVVDVWNGLN</sequence>
<evidence type="ECO:0000313" key="3">
    <source>
        <dbReference type="EMBL" id="KBZ60928.1"/>
    </source>
</evidence>
<dbReference type="CDD" id="cd00431">
    <property type="entry name" value="cysteine_hydrolases"/>
    <property type="match status" value="1"/>
</dbReference>
<dbReference type="InterPro" id="IPR050272">
    <property type="entry name" value="Isochorismatase-like_hydrls"/>
</dbReference>